<dbReference type="InterPro" id="IPR011010">
    <property type="entry name" value="DNA_brk_join_enz"/>
</dbReference>
<dbReference type="RefSeq" id="WP_381089329.1">
    <property type="nucleotide sequence ID" value="NZ_JBHUDX010000088.1"/>
</dbReference>
<dbReference type="SUPFAM" id="SSF56349">
    <property type="entry name" value="DNA breaking-rejoining enzymes"/>
    <property type="match status" value="1"/>
</dbReference>
<keyword evidence="1" id="KW-0233">DNA recombination</keyword>
<evidence type="ECO:0000259" key="2">
    <source>
        <dbReference type="PROSITE" id="PS51898"/>
    </source>
</evidence>
<name>A0ABW4IZ26_9ACTN</name>
<reference evidence="4" key="1">
    <citation type="journal article" date="2019" name="Int. J. Syst. Evol. Microbiol.">
        <title>The Global Catalogue of Microorganisms (GCM) 10K type strain sequencing project: providing services to taxonomists for standard genome sequencing and annotation.</title>
        <authorList>
            <consortium name="The Broad Institute Genomics Platform"/>
            <consortium name="The Broad Institute Genome Sequencing Center for Infectious Disease"/>
            <person name="Wu L."/>
            <person name="Ma J."/>
        </authorList>
    </citation>
    <scope>NUCLEOTIDE SEQUENCE [LARGE SCALE GENOMIC DNA]</scope>
    <source>
        <strain evidence="4">CGMCC 1.12470</strain>
    </source>
</reference>
<accession>A0ABW4IZ26</accession>
<proteinExistence type="predicted"/>
<keyword evidence="4" id="KW-1185">Reference proteome</keyword>
<evidence type="ECO:0000313" key="3">
    <source>
        <dbReference type="EMBL" id="MFD1662163.1"/>
    </source>
</evidence>
<protein>
    <submittedName>
        <fullName evidence="3">Tyrosine-type recombinase/integrase</fullName>
    </submittedName>
</protein>
<gene>
    <name evidence="3" type="ORF">ACFSL4_29235</name>
</gene>
<comment type="caution">
    <text evidence="3">The sequence shown here is derived from an EMBL/GenBank/DDBJ whole genome shotgun (WGS) entry which is preliminary data.</text>
</comment>
<dbReference type="PANTHER" id="PTHR30349">
    <property type="entry name" value="PHAGE INTEGRASE-RELATED"/>
    <property type="match status" value="1"/>
</dbReference>
<dbReference type="Proteomes" id="UP001597261">
    <property type="component" value="Unassembled WGS sequence"/>
</dbReference>
<dbReference type="Gene3D" id="1.10.443.10">
    <property type="entry name" value="Intergrase catalytic core"/>
    <property type="match status" value="1"/>
</dbReference>
<dbReference type="InterPro" id="IPR013762">
    <property type="entry name" value="Integrase-like_cat_sf"/>
</dbReference>
<dbReference type="InterPro" id="IPR050090">
    <property type="entry name" value="Tyrosine_recombinase_XerCD"/>
</dbReference>
<dbReference type="Pfam" id="PF00589">
    <property type="entry name" value="Phage_integrase"/>
    <property type="match status" value="1"/>
</dbReference>
<evidence type="ECO:0000256" key="1">
    <source>
        <dbReference type="ARBA" id="ARBA00023172"/>
    </source>
</evidence>
<feature type="domain" description="Tyr recombinase" evidence="2">
    <location>
        <begin position="494"/>
        <end position="692"/>
    </location>
</feature>
<dbReference type="PROSITE" id="PS51898">
    <property type="entry name" value="TYR_RECOMBINASE"/>
    <property type="match status" value="1"/>
</dbReference>
<dbReference type="PANTHER" id="PTHR30349:SF64">
    <property type="entry name" value="PROPHAGE INTEGRASE INTD-RELATED"/>
    <property type="match status" value="1"/>
</dbReference>
<evidence type="ECO:0000313" key="4">
    <source>
        <dbReference type="Proteomes" id="UP001597261"/>
    </source>
</evidence>
<sequence length="874" mass="99548">MTANSLLPLYTERPDREGRDRLEILTALIGAPSFAPLFRETLVRIPQDHPVYQWGCVVGACERVRSGGTDLCSNHFQQWSKARESGATQAEFLTTAQPLSRAEFEREGPCLICPERPAEPRTDLRLCRYHYSSWKYYVAPRESGVDFEQWVAEQEPREGYGHCEAMVCPGLAESPLGLCSWHWHRYKRDHRPGGAALPASWWQRHESQGRPVPVSCTDENALRTWCAMVDPAPRPGLVNLRGLRPLLRAEIQYTLFAHTQQDRHSIWRLEWIQKLVNLARERGAGSLTDLDLDDFPRFHTSIVKKMLHYLRLVYFTPEQTRDAGFLETDHFGICSPHRASHIDLTRITQRWLRDLLWDYIAELIRSPHRPRTAVPIDGIRRACTELSAFMEVDAPGGGHDPAALRVEHMHRFIADQRHRERHGMPSLVMKGLYGKLSTVTSVTRTDVFNGVRKLLRNALENGTAERLGLDREFIIAMPFAGGEPLRARRPFPDEVARALTEEANLARLAEQYDPDDQGMRDVWETIVLTGRRVNEVLKLRWNCIGRYGGLPMFWHDQTKVGNYDAAIRIPDRLYDLLAERQRKTLDRFVARHGRRPTSAERTQLALFTSKVRNPDGSTALSYQWFHRRFKEWITELDLGHHVPHQARHTLATSLLRAGASLTHIRRYLGQVSDRMAEHYVHLTSEDLENVLQHVWVTGPGTAQPGELLAGETTPLTREQAQALAIDLARRSTPAEGGFCTFQPVVDGGACPWNLDCHNCDKFVLSGADLLYWRRKREQWRLLAEGAPDDATADYLHRHFEPTARAIDGLEKALAGLGLLDDALALDLRKPQDYFHRVWSTAFRAADLADAGSDEEVEYSNTCTTGGDDLEQDIA</sequence>
<dbReference type="EMBL" id="JBHUDX010000088">
    <property type="protein sequence ID" value="MFD1662163.1"/>
    <property type="molecule type" value="Genomic_DNA"/>
</dbReference>
<dbReference type="InterPro" id="IPR002104">
    <property type="entry name" value="Integrase_catalytic"/>
</dbReference>
<organism evidence="3 4">
    <name type="scientific">Streptomyces caeni</name>
    <dbReference type="NCBI Taxonomy" id="2307231"/>
    <lineage>
        <taxon>Bacteria</taxon>
        <taxon>Bacillati</taxon>
        <taxon>Actinomycetota</taxon>
        <taxon>Actinomycetes</taxon>
        <taxon>Kitasatosporales</taxon>
        <taxon>Streptomycetaceae</taxon>
        <taxon>Streptomyces</taxon>
    </lineage>
</organism>